<sequence length="241" mass="26860">MSTLASQKPYFAHPLHDQSTEKDSITLRVVVVASPAATLLWIVDGMVVSGMEGESVIYEDGIGIFSIKNLKIGTTYVSCTAKNEHGICSTSATVTRKVKSELEDITQQKETKSEKPAEWKDENEKDMEVVTTMTEEIILKEEEKTACSKFGDITTSRTFLMSEAAWSKEKDENVHAEKLEMEKITKSEEEGKKPVKESKQDKAYGEFEKIPENEQVTGPEIDLTTSTYDVAAYTTTAPLKK</sequence>
<dbReference type="InterPro" id="IPR036179">
    <property type="entry name" value="Ig-like_dom_sf"/>
</dbReference>
<dbReference type="Proteomes" id="UP000268014">
    <property type="component" value="Unassembled WGS sequence"/>
</dbReference>
<feature type="region of interest" description="Disordered" evidence="1">
    <location>
        <begin position="104"/>
        <end position="123"/>
    </location>
</feature>
<dbReference type="AlphaFoldDB" id="A0A0N4WZT0"/>
<feature type="compositionally biased region" description="Basic and acidic residues" evidence="1">
    <location>
        <begin position="182"/>
        <end position="212"/>
    </location>
</feature>
<reference evidence="2 3" key="2">
    <citation type="submission" date="2018-11" db="EMBL/GenBank/DDBJ databases">
        <authorList>
            <consortium name="Pathogen Informatics"/>
        </authorList>
    </citation>
    <scope>NUCLEOTIDE SEQUENCE [LARGE SCALE GENOMIC DNA]</scope>
    <source>
        <strain evidence="2 3">MHpl1</strain>
    </source>
</reference>
<evidence type="ECO:0000313" key="2">
    <source>
        <dbReference type="EMBL" id="VDO65247.1"/>
    </source>
</evidence>
<dbReference type="InterPro" id="IPR013783">
    <property type="entry name" value="Ig-like_fold"/>
</dbReference>
<evidence type="ECO:0000313" key="3">
    <source>
        <dbReference type="Proteomes" id="UP000268014"/>
    </source>
</evidence>
<organism evidence="4">
    <name type="scientific">Haemonchus placei</name>
    <name type="common">Barber's pole worm</name>
    <dbReference type="NCBI Taxonomy" id="6290"/>
    <lineage>
        <taxon>Eukaryota</taxon>
        <taxon>Metazoa</taxon>
        <taxon>Ecdysozoa</taxon>
        <taxon>Nematoda</taxon>
        <taxon>Chromadorea</taxon>
        <taxon>Rhabditida</taxon>
        <taxon>Rhabditina</taxon>
        <taxon>Rhabditomorpha</taxon>
        <taxon>Strongyloidea</taxon>
        <taxon>Trichostrongylidae</taxon>
        <taxon>Haemonchus</taxon>
    </lineage>
</organism>
<name>A0A0N4WZT0_HAEPC</name>
<dbReference type="Gene3D" id="2.60.40.10">
    <property type="entry name" value="Immunoglobulins"/>
    <property type="match status" value="1"/>
</dbReference>
<dbReference type="EMBL" id="UZAF01019980">
    <property type="protein sequence ID" value="VDO65247.1"/>
    <property type="molecule type" value="Genomic_DNA"/>
</dbReference>
<feature type="region of interest" description="Disordered" evidence="1">
    <location>
        <begin position="182"/>
        <end position="219"/>
    </location>
</feature>
<dbReference type="SUPFAM" id="SSF48726">
    <property type="entry name" value="Immunoglobulin"/>
    <property type="match status" value="1"/>
</dbReference>
<accession>A0A0N4WZT0</accession>
<gene>
    <name evidence="2" type="ORF">HPLM_LOCUS17463</name>
</gene>
<protein>
    <submittedName>
        <fullName evidence="4">Ig-like domain-containing protein</fullName>
    </submittedName>
</protein>
<reference evidence="4" key="1">
    <citation type="submission" date="2017-02" db="UniProtKB">
        <authorList>
            <consortium name="WormBaseParasite"/>
        </authorList>
    </citation>
    <scope>IDENTIFICATION</scope>
</reference>
<proteinExistence type="predicted"/>
<evidence type="ECO:0000256" key="1">
    <source>
        <dbReference type="SAM" id="MobiDB-lite"/>
    </source>
</evidence>
<dbReference type="OrthoDB" id="5865883at2759"/>
<dbReference type="STRING" id="6290.A0A0N4WZT0"/>
<dbReference type="WBParaSite" id="HPLM_0001747101-mRNA-1">
    <property type="protein sequence ID" value="HPLM_0001747101-mRNA-1"/>
    <property type="gene ID" value="HPLM_0001747101"/>
</dbReference>
<keyword evidence="3" id="KW-1185">Reference proteome</keyword>
<evidence type="ECO:0000313" key="4">
    <source>
        <dbReference type="WBParaSite" id="HPLM_0001747101-mRNA-1"/>
    </source>
</evidence>